<evidence type="ECO:0000313" key="8">
    <source>
        <dbReference type="EMBL" id="KKY26741.1"/>
    </source>
</evidence>
<evidence type="ECO:0000256" key="3">
    <source>
        <dbReference type="ARBA" id="ARBA00022989"/>
    </source>
</evidence>
<keyword evidence="4" id="KW-0472">Membrane</keyword>
<name>A0A0G2EXC9_PHACM</name>
<protein>
    <submittedName>
        <fullName evidence="8">Putative integral membrane protein</fullName>
    </submittedName>
</protein>
<keyword evidence="9" id="KW-1185">Reference proteome</keyword>
<dbReference type="Pfam" id="PF20684">
    <property type="entry name" value="Fung_rhodopsin"/>
    <property type="match status" value="1"/>
</dbReference>
<dbReference type="InterPro" id="IPR049326">
    <property type="entry name" value="Rhodopsin_dom_fungi"/>
</dbReference>
<evidence type="ECO:0000259" key="7">
    <source>
        <dbReference type="Pfam" id="PF20684"/>
    </source>
</evidence>
<evidence type="ECO:0000256" key="2">
    <source>
        <dbReference type="ARBA" id="ARBA00022692"/>
    </source>
</evidence>
<reference evidence="8 9" key="1">
    <citation type="submission" date="2015-05" db="EMBL/GenBank/DDBJ databases">
        <title>Distinctive expansion of gene families associated with plant cell wall degradation and secondary metabolism in the genomes of grapevine trunk pathogens.</title>
        <authorList>
            <person name="Lawrence D.P."/>
            <person name="Travadon R."/>
            <person name="Rolshausen P.E."/>
            <person name="Baumgartner K."/>
        </authorList>
    </citation>
    <scope>NUCLEOTIDE SEQUENCE [LARGE SCALE GENOMIC DNA]</scope>
    <source>
        <strain evidence="8">UCRPC4</strain>
    </source>
</reference>
<dbReference type="Proteomes" id="UP000053317">
    <property type="component" value="Unassembled WGS sequence"/>
</dbReference>
<comment type="caution">
    <text evidence="8">The sequence shown here is derived from an EMBL/GenBank/DDBJ whole genome shotgun (WGS) entry which is preliminary data.</text>
</comment>
<evidence type="ECO:0000256" key="4">
    <source>
        <dbReference type="ARBA" id="ARBA00023136"/>
    </source>
</evidence>
<keyword evidence="3" id="KW-1133">Transmembrane helix</keyword>
<accession>A0A0G2EXC9</accession>
<proteinExistence type="inferred from homology"/>
<evidence type="ECO:0000313" key="9">
    <source>
        <dbReference type="Proteomes" id="UP000053317"/>
    </source>
</evidence>
<dbReference type="OrthoDB" id="3934549at2759"/>
<sequence>MPFRLKLGLCILMGFGLIAAICAIIKTVLLTTISHTEDISYYLARLAITTATEQWIILIVGCIPPLRPLLKSVFNKVRSSNSASRSGAYPGQGPTPYNNNHKPYPSTYGKSALPSSRHLSNPRETMYGMKHANTTTRAYHSDIFELQDQHHDGRSRSDSKESIVKEPEGIVMTTHVDVRFENSEGEEVNHHHGKAERSRSIEDGDEGSEGGEANVGRMATVSDRV</sequence>
<comment type="similarity">
    <text evidence="5">Belongs to the SAT4 family.</text>
</comment>
<organism evidence="8 9">
    <name type="scientific">Phaeomoniella chlamydospora</name>
    <name type="common">Phaeoacremonium chlamydosporum</name>
    <dbReference type="NCBI Taxonomy" id="158046"/>
    <lineage>
        <taxon>Eukaryota</taxon>
        <taxon>Fungi</taxon>
        <taxon>Dikarya</taxon>
        <taxon>Ascomycota</taxon>
        <taxon>Pezizomycotina</taxon>
        <taxon>Eurotiomycetes</taxon>
        <taxon>Chaetothyriomycetidae</taxon>
        <taxon>Phaeomoniellales</taxon>
        <taxon>Phaeomoniellaceae</taxon>
        <taxon>Phaeomoniella</taxon>
    </lineage>
</organism>
<keyword evidence="2" id="KW-0812">Transmembrane</keyword>
<feature type="compositionally biased region" description="Basic and acidic residues" evidence="6">
    <location>
        <begin position="183"/>
        <end position="202"/>
    </location>
</feature>
<feature type="region of interest" description="Disordered" evidence="6">
    <location>
        <begin position="148"/>
        <end position="167"/>
    </location>
</feature>
<evidence type="ECO:0000256" key="6">
    <source>
        <dbReference type="SAM" id="MobiDB-lite"/>
    </source>
</evidence>
<dbReference type="AlphaFoldDB" id="A0A0G2EXC9"/>
<feature type="domain" description="Rhodopsin" evidence="7">
    <location>
        <begin position="1"/>
        <end position="71"/>
    </location>
</feature>
<dbReference type="EMBL" id="LCWF01000034">
    <property type="protein sequence ID" value="KKY26741.1"/>
    <property type="molecule type" value="Genomic_DNA"/>
</dbReference>
<feature type="region of interest" description="Disordered" evidence="6">
    <location>
        <begin position="81"/>
        <end position="123"/>
    </location>
</feature>
<evidence type="ECO:0000256" key="1">
    <source>
        <dbReference type="ARBA" id="ARBA00004141"/>
    </source>
</evidence>
<dbReference type="GO" id="GO:0016020">
    <property type="term" value="C:membrane"/>
    <property type="evidence" value="ECO:0007669"/>
    <property type="project" value="UniProtKB-SubCell"/>
</dbReference>
<comment type="subcellular location">
    <subcellularLocation>
        <location evidence="1">Membrane</location>
        <topology evidence="1">Multi-pass membrane protein</topology>
    </subcellularLocation>
</comment>
<reference evidence="8 9" key="2">
    <citation type="submission" date="2015-05" db="EMBL/GenBank/DDBJ databases">
        <authorList>
            <person name="Morales-Cruz A."/>
            <person name="Amrine K.C."/>
            <person name="Cantu D."/>
        </authorList>
    </citation>
    <scope>NUCLEOTIDE SEQUENCE [LARGE SCALE GENOMIC DNA]</scope>
    <source>
        <strain evidence="8">UCRPC4</strain>
    </source>
</reference>
<gene>
    <name evidence="8" type="ORF">UCRPC4_g01432</name>
</gene>
<dbReference type="PANTHER" id="PTHR33048:SF146">
    <property type="entry name" value="INTEGRAL MEMBRANE PROTEIN"/>
    <property type="match status" value="1"/>
</dbReference>
<evidence type="ECO:0000256" key="5">
    <source>
        <dbReference type="ARBA" id="ARBA00038359"/>
    </source>
</evidence>
<feature type="compositionally biased region" description="Polar residues" evidence="6">
    <location>
        <begin position="113"/>
        <end position="123"/>
    </location>
</feature>
<dbReference type="PANTHER" id="PTHR33048">
    <property type="entry name" value="PTH11-LIKE INTEGRAL MEMBRANE PROTEIN (AFU_ORTHOLOGUE AFUA_5G11245)"/>
    <property type="match status" value="1"/>
</dbReference>
<dbReference type="InterPro" id="IPR052337">
    <property type="entry name" value="SAT4-like"/>
</dbReference>
<feature type="region of interest" description="Disordered" evidence="6">
    <location>
        <begin position="183"/>
        <end position="225"/>
    </location>
</feature>